<feature type="domain" description="HAMP" evidence="12">
    <location>
        <begin position="389"/>
        <end position="435"/>
    </location>
</feature>
<name>A0A4R3K017_9FIRM</name>
<dbReference type="InterPro" id="IPR004090">
    <property type="entry name" value="Chemotax_Me-accpt_rcpt"/>
</dbReference>
<dbReference type="InterPro" id="IPR033479">
    <property type="entry name" value="dCache_1"/>
</dbReference>
<dbReference type="CDD" id="cd12912">
    <property type="entry name" value="PDC2_MCP_like"/>
    <property type="match status" value="1"/>
</dbReference>
<comment type="caution">
    <text evidence="13">The sequence shown here is derived from an EMBL/GenBank/DDBJ whole genome shotgun (WGS) entry which is preliminary data.</text>
</comment>
<evidence type="ECO:0000313" key="13">
    <source>
        <dbReference type="EMBL" id="TCS75059.1"/>
    </source>
</evidence>
<keyword evidence="14" id="KW-1185">Reference proteome</keyword>
<dbReference type="GO" id="GO:0004888">
    <property type="term" value="F:transmembrane signaling receptor activity"/>
    <property type="evidence" value="ECO:0007669"/>
    <property type="project" value="InterPro"/>
</dbReference>
<keyword evidence="8" id="KW-0807">Transducer</keyword>
<dbReference type="InterPro" id="IPR003660">
    <property type="entry name" value="HAMP_dom"/>
</dbReference>
<dbReference type="SUPFAM" id="SSF58104">
    <property type="entry name" value="Methyl-accepting chemotaxis protein (MCP) signaling domain"/>
    <property type="match status" value="1"/>
</dbReference>
<keyword evidence="2" id="KW-1003">Cell membrane</keyword>
<dbReference type="EMBL" id="SLZZ01000031">
    <property type="protein sequence ID" value="TCS75059.1"/>
    <property type="molecule type" value="Genomic_DNA"/>
</dbReference>
<dbReference type="CDD" id="cd11386">
    <property type="entry name" value="MCP_signal"/>
    <property type="match status" value="1"/>
</dbReference>
<feature type="domain" description="Methyl-accepting transducer" evidence="11">
    <location>
        <begin position="440"/>
        <end position="669"/>
    </location>
</feature>
<evidence type="ECO:0000256" key="5">
    <source>
        <dbReference type="ARBA" id="ARBA00022989"/>
    </source>
</evidence>
<evidence type="ECO:0000256" key="7">
    <source>
        <dbReference type="ARBA" id="ARBA00029447"/>
    </source>
</evidence>
<dbReference type="PANTHER" id="PTHR43531">
    <property type="entry name" value="PROTEIN ICFG"/>
    <property type="match status" value="1"/>
</dbReference>
<keyword evidence="5 10" id="KW-1133">Transmembrane helix</keyword>
<dbReference type="Pfam" id="PF00672">
    <property type="entry name" value="HAMP"/>
    <property type="match status" value="1"/>
</dbReference>
<feature type="transmembrane region" description="Helical" evidence="10">
    <location>
        <begin position="315"/>
        <end position="333"/>
    </location>
</feature>
<dbReference type="InterPro" id="IPR051310">
    <property type="entry name" value="MCP_chemotaxis"/>
</dbReference>
<dbReference type="Gene3D" id="1.10.8.500">
    <property type="entry name" value="HAMP domain in histidine kinase"/>
    <property type="match status" value="1"/>
</dbReference>
<dbReference type="Gene3D" id="1.10.287.950">
    <property type="entry name" value="Methyl-accepting chemotaxis protein"/>
    <property type="match status" value="1"/>
</dbReference>
<protein>
    <submittedName>
        <fullName evidence="13">Methyl-accepting chemotaxis sensory transducer with Cache sensor</fullName>
    </submittedName>
</protein>
<organism evidence="13 14">
    <name type="scientific">Muricomes intestini</name>
    <dbReference type="NCBI Taxonomy" id="1796634"/>
    <lineage>
        <taxon>Bacteria</taxon>
        <taxon>Bacillati</taxon>
        <taxon>Bacillota</taxon>
        <taxon>Clostridia</taxon>
        <taxon>Lachnospirales</taxon>
        <taxon>Lachnospiraceae</taxon>
        <taxon>Muricomes</taxon>
    </lineage>
</organism>
<evidence type="ECO:0000256" key="3">
    <source>
        <dbReference type="ARBA" id="ARBA00022500"/>
    </source>
</evidence>
<dbReference type="GO" id="GO:0005886">
    <property type="term" value="C:plasma membrane"/>
    <property type="evidence" value="ECO:0007669"/>
    <property type="project" value="UniProtKB-SubCell"/>
</dbReference>
<dbReference type="GO" id="GO:0007165">
    <property type="term" value="P:signal transduction"/>
    <property type="evidence" value="ECO:0007669"/>
    <property type="project" value="UniProtKB-KW"/>
</dbReference>
<evidence type="ECO:0000256" key="4">
    <source>
        <dbReference type="ARBA" id="ARBA00022692"/>
    </source>
</evidence>
<evidence type="ECO:0000313" key="14">
    <source>
        <dbReference type="Proteomes" id="UP000295726"/>
    </source>
</evidence>
<evidence type="ECO:0000256" key="1">
    <source>
        <dbReference type="ARBA" id="ARBA00004651"/>
    </source>
</evidence>
<dbReference type="SMART" id="SM00304">
    <property type="entry name" value="HAMP"/>
    <property type="match status" value="2"/>
</dbReference>
<dbReference type="CDD" id="cd06225">
    <property type="entry name" value="HAMP"/>
    <property type="match status" value="1"/>
</dbReference>
<evidence type="ECO:0000259" key="11">
    <source>
        <dbReference type="PROSITE" id="PS50111"/>
    </source>
</evidence>
<keyword evidence="3" id="KW-0145">Chemotaxis</keyword>
<gene>
    <name evidence="13" type="ORF">EDD59_13116</name>
</gene>
<evidence type="ECO:0000256" key="8">
    <source>
        <dbReference type="PROSITE-ProRule" id="PRU00284"/>
    </source>
</evidence>
<evidence type="ECO:0000256" key="2">
    <source>
        <dbReference type="ARBA" id="ARBA00022475"/>
    </source>
</evidence>
<evidence type="ECO:0000256" key="6">
    <source>
        <dbReference type="ARBA" id="ARBA00023136"/>
    </source>
</evidence>
<proteinExistence type="inferred from homology"/>
<keyword evidence="6 10" id="KW-0472">Membrane</keyword>
<reference evidence="13 14" key="1">
    <citation type="submission" date="2019-03" db="EMBL/GenBank/DDBJ databases">
        <title>Genomic Encyclopedia of Type Strains, Phase IV (KMG-IV): sequencing the most valuable type-strain genomes for metagenomic binning, comparative biology and taxonomic classification.</title>
        <authorList>
            <person name="Goeker M."/>
        </authorList>
    </citation>
    <scope>NUCLEOTIDE SEQUENCE [LARGE SCALE GENOMIC DNA]</scope>
    <source>
        <strain evidence="13 14">DSM 29489</strain>
    </source>
</reference>
<comment type="similarity">
    <text evidence="7">Belongs to the methyl-accepting chemotaxis (MCP) protein family.</text>
</comment>
<dbReference type="SMART" id="SM00283">
    <property type="entry name" value="MA"/>
    <property type="match status" value="1"/>
</dbReference>
<accession>A0A4R3K017</accession>
<dbReference type="Proteomes" id="UP000295726">
    <property type="component" value="Unassembled WGS sequence"/>
</dbReference>
<dbReference type="InterPro" id="IPR029151">
    <property type="entry name" value="Sensor-like_sf"/>
</dbReference>
<evidence type="ECO:0000256" key="9">
    <source>
        <dbReference type="SAM" id="MobiDB-lite"/>
    </source>
</evidence>
<dbReference type="RefSeq" id="WP_132383473.1">
    <property type="nucleotide sequence ID" value="NZ_SLZZ01000031.1"/>
</dbReference>
<dbReference type="PANTHER" id="PTHR43531:SF11">
    <property type="entry name" value="METHYL-ACCEPTING CHEMOTAXIS PROTEIN 3"/>
    <property type="match status" value="1"/>
</dbReference>
<dbReference type="GO" id="GO:0006935">
    <property type="term" value="P:chemotaxis"/>
    <property type="evidence" value="ECO:0007669"/>
    <property type="project" value="UniProtKB-KW"/>
</dbReference>
<dbReference type="PROSITE" id="PS50885">
    <property type="entry name" value="HAMP"/>
    <property type="match status" value="2"/>
</dbReference>
<feature type="domain" description="HAMP" evidence="12">
    <location>
        <begin position="335"/>
        <end position="387"/>
    </location>
</feature>
<feature type="region of interest" description="Disordered" evidence="9">
    <location>
        <begin position="692"/>
        <end position="718"/>
    </location>
</feature>
<keyword evidence="4 10" id="KW-0812">Transmembrane</keyword>
<dbReference type="OrthoDB" id="9814363at2"/>
<evidence type="ECO:0000259" key="12">
    <source>
        <dbReference type="PROSITE" id="PS50885"/>
    </source>
</evidence>
<dbReference type="Gene3D" id="3.30.450.20">
    <property type="entry name" value="PAS domain"/>
    <property type="match status" value="2"/>
</dbReference>
<dbReference type="Pfam" id="PF02743">
    <property type="entry name" value="dCache_1"/>
    <property type="match status" value="1"/>
</dbReference>
<dbReference type="SUPFAM" id="SSF103190">
    <property type="entry name" value="Sensory domain-like"/>
    <property type="match status" value="1"/>
</dbReference>
<comment type="subcellular location">
    <subcellularLocation>
        <location evidence="1">Cell membrane</location>
        <topology evidence="1">Multi-pass membrane protein</topology>
    </subcellularLocation>
</comment>
<sequence>MKRRKGEKKKVTQVKKKGFRTISSKILTFIGGTVILSFVILILIITKITDNSVTELRNGELAAQSQAATNDINRYFIQYYQAVSVIANNSEVQALVNKTGGGTKMEQTPSFDGVVNTLHNIRSASSEAVMSVIVADVDTSRFVADDGSLSADDWVITERSWFQQLKEAGEPIMSDPYLDVITKKQVVSISAPVFKTGTKEVNGAVNIDLALDEVGKMMSSYKLGHTGQFMLTTAGGQIIYHPNGKFVNKNIEELGFSDNLKKALTSQKTGNIDYTVEGKHNYGYSAAVGDTGWILTTGLPDKEYNQAYTTVRNSMLGIFAIILVIMAIVIMIVSRQIVTPIKKLTSTADLIADGNLDVVIDSCSADETGQMSDALSRTVVQLRRYLAYIKEITNTLESMAEGDMRIHLEEDYVGEFASIRTAFDSIAISLNHALHLINDTAGQVSIGAEQVSNGAQALASGSAEQAASIEQLSASVTAIAEQAEENSENVRMATRYVEKTGVDVISGNEHMIQLTEAMNEIGSASDQIASITKVIEDIAFQTNILALNAAIEAARAGDAGKGFAVVADEVRSLAAKSAEAANQTADLIHHSVTTVSKGTQITKETAKILQDVEESAHRVTESFAKIEQSSAEQAGAIEQVKQGLGQVSAVVQTNAATAEQNSATSEEMSAQAAALHQEVGRFKLAKETCDILSESSHQAEKPETKAPVSESTLELGKY</sequence>
<dbReference type="AlphaFoldDB" id="A0A4R3K017"/>
<dbReference type="PRINTS" id="PR00260">
    <property type="entry name" value="CHEMTRNSDUCR"/>
</dbReference>
<dbReference type="PROSITE" id="PS50111">
    <property type="entry name" value="CHEMOTAXIS_TRANSDUC_2"/>
    <property type="match status" value="1"/>
</dbReference>
<dbReference type="InterPro" id="IPR004089">
    <property type="entry name" value="MCPsignal_dom"/>
</dbReference>
<feature type="transmembrane region" description="Helical" evidence="10">
    <location>
        <begin position="26"/>
        <end position="45"/>
    </location>
</feature>
<dbReference type="Pfam" id="PF00015">
    <property type="entry name" value="MCPsignal"/>
    <property type="match status" value="1"/>
</dbReference>
<evidence type="ECO:0000256" key="10">
    <source>
        <dbReference type="SAM" id="Phobius"/>
    </source>
</evidence>